<sequence length="116" mass="13345">MTKNRDKYARATFLHQAAQLSCNEGYEELSQMYNLGMENISKKSVLKISPHLKREVCKNCRITLNPGCSSTIRIENNSRSEDVKCDVLTVTCRKCGTKKRFPIGQDPDFQLWVDRD</sequence>
<dbReference type="AlphaFoldDB" id="A0A1E4TDT9"/>
<gene>
    <name evidence="5" type="ORF">CANCADRAFT_26551</name>
</gene>
<keyword evidence="2" id="KW-0479">Metal-binding</keyword>
<evidence type="ECO:0000256" key="4">
    <source>
        <dbReference type="ARBA" id="ARBA00038402"/>
    </source>
</evidence>
<comment type="similarity">
    <text evidence="4">Belongs to the eukaryotic/archaeal RNase P protein component 4 family.</text>
</comment>
<keyword evidence="6" id="KW-1185">Reference proteome</keyword>
<dbReference type="Pfam" id="PF04032">
    <property type="entry name" value="Rpr2"/>
    <property type="match status" value="1"/>
</dbReference>
<evidence type="ECO:0000256" key="3">
    <source>
        <dbReference type="ARBA" id="ARBA00022833"/>
    </source>
</evidence>
<evidence type="ECO:0000313" key="5">
    <source>
        <dbReference type="EMBL" id="ODV89936.1"/>
    </source>
</evidence>
<dbReference type="GO" id="GO:0008033">
    <property type="term" value="P:tRNA processing"/>
    <property type="evidence" value="ECO:0007669"/>
    <property type="project" value="UniProtKB-KW"/>
</dbReference>
<dbReference type="Proteomes" id="UP000095023">
    <property type="component" value="Unassembled WGS sequence"/>
</dbReference>
<accession>A0A1E4TDT9</accession>
<keyword evidence="1" id="KW-0819">tRNA processing</keyword>
<dbReference type="PANTHER" id="PTHR14742:SF0">
    <property type="entry name" value="RIBONUCLEASE P PROTEIN SUBUNIT P21"/>
    <property type="match status" value="1"/>
</dbReference>
<dbReference type="OrthoDB" id="128536at2759"/>
<dbReference type="GO" id="GO:0005655">
    <property type="term" value="C:nucleolar ribonuclease P complex"/>
    <property type="evidence" value="ECO:0007669"/>
    <property type="project" value="TreeGrafter"/>
</dbReference>
<dbReference type="EMBL" id="KV453842">
    <property type="protein sequence ID" value="ODV89936.1"/>
    <property type="molecule type" value="Genomic_DNA"/>
</dbReference>
<evidence type="ECO:0000256" key="2">
    <source>
        <dbReference type="ARBA" id="ARBA00022723"/>
    </source>
</evidence>
<dbReference type="PANTHER" id="PTHR14742">
    <property type="entry name" value="RIBONUCLEASE P SUBUNIT P21"/>
    <property type="match status" value="1"/>
</dbReference>
<dbReference type="InterPro" id="IPR007175">
    <property type="entry name" value="Rpr2/Snm1/Rpp21"/>
</dbReference>
<dbReference type="GO" id="GO:0046872">
    <property type="term" value="F:metal ion binding"/>
    <property type="evidence" value="ECO:0007669"/>
    <property type="project" value="UniProtKB-KW"/>
</dbReference>
<name>A0A1E4TDT9_9ASCO</name>
<keyword evidence="3" id="KW-0862">Zinc</keyword>
<reference evidence="6" key="1">
    <citation type="submission" date="2016-02" db="EMBL/GenBank/DDBJ databases">
        <title>Comparative genomics of biotechnologically important yeasts.</title>
        <authorList>
            <consortium name="DOE Joint Genome Institute"/>
            <person name="Riley R."/>
            <person name="Haridas S."/>
            <person name="Wolfe K.H."/>
            <person name="Lopes M.R."/>
            <person name="Hittinger C.T."/>
            <person name="Goker M."/>
            <person name="Salamov A."/>
            <person name="Wisecaver J."/>
            <person name="Long T.M."/>
            <person name="Aerts A.L."/>
            <person name="Barry K."/>
            <person name="Choi C."/>
            <person name="Clum A."/>
            <person name="Coughlan A.Y."/>
            <person name="Deshpande S."/>
            <person name="Douglass A.P."/>
            <person name="Hanson S.J."/>
            <person name="Klenk H.-P."/>
            <person name="Labutti K."/>
            <person name="Lapidus A."/>
            <person name="Lindquist E."/>
            <person name="Lipzen A."/>
            <person name="Meier-Kolthoff J.P."/>
            <person name="Ohm R.A."/>
            <person name="Otillar R.P."/>
            <person name="Pangilinan J."/>
            <person name="Peng Y."/>
            <person name="Rokas A."/>
            <person name="Rosa C.A."/>
            <person name="Scheuner C."/>
            <person name="Sibirny A.A."/>
            <person name="Slot J.C."/>
            <person name="Stielow J.B."/>
            <person name="Sun H."/>
            <person name="Kurtzman C.P."/>
            <person name="Blackwell M."/>
            <person name="Jeffries T.W."/>
            <person name="Grigoriev I.V."/>
        </authorList>
    </citation>
    <scope>NUCLEOTIDE SEQUENCE [LARGE SCALE GENOMIC DNA]</scope>
    <source>
        <strain evidence="6">NRRL Y-17796</strain>
    </source>
</reference>
<proteinExistence type="inferred from homology"/>
<dbReference type="Gene3D" id="6.20.50.20">
    <property type="match status" value="1"/>
</dbReference>
<protein>
    <submittedName>
        <fullName evidence="5">Uncharacterized protein</fullName>
    </submittedName>
</protein>
<organism evidence="5 6">
    <name type="scientific">Tortispora caseinolytica NRRL Y-17796</name>
    <dbReference type="NCBI Taxonomy" id="767744"/>
    <lineage>
        <taxon>Eukaryota</taxon>
        <taxon>Fungi</taxon>
        <taxon>Dikarya</taxon>
        <taxon>Ascomycota</taxon>
        <taxon>Saccharomycotina</taxon>
        <taxon>Trigonopsidomycetes</taxon>
        <taxon>Trigonopsidales</taxon>
        <taxon>Trigonopsidaceae</taxon>
        <taxon>Tortispora</taxon>
    </lineage>
</organism>
<evidence type="ECO:0000313" key="6">
    <source>
        <dbReference type="Proteomes" id="UP000095023"/>
    </source>
</evidence>
<evidence type="ECO:0000256" key="1">
    <source>
        <dbReference type="ARBA" id="ARBA00022694"/>
    </source>
</evidence>